<reference evidence="1" key="2">
    <citation type="journal article" date="2014" name="ISME J.">
        <title>Microbial stratification in low pH oxic and suboxic macroscopic growths along an acid mine drainage.</title>
        <authorList>
            <person name="Mendez-Garcia C."/>
            <person name="Mesa V."/>
            <person name="Sprenger R.R."/>
            <person name="Richter M."/>
            <person name="Diez M.S."/>
            <person name="Solano J."/>
            <person name="Bargiela R."/>
            <person name="Golyshina O.V."/>
            <person name="Manteca A."/>
            <person name="Ramos J.L."/>
            <person name="Gallego J.R."/>
            <person name="Llorente I."/>
            <person name="Martins Dos Santos V.A."/>
            <person name="Jensen O.N."/>
            <person name="Pelaez A.I."/>
            <person name="Sanchez J."/>
            <person name="Ferrer M."/>
        </authorList>
    </citation>
    <scope>NUCLEOTIDE SEQUENCE</scope>
</reference>
<evidence type="ECO:0008006" key="2">
    <source>
        <dbReference type="Google" id="ProtNLM"/>
    </source>
</evidence>
<dbReference type="EMBL" id="AUZY01009657">
    <property type="protein sequence ID" value="EQD41407.1"/>
    <property type="molecule type" value="Genomic_DNA"/>
</dbReference>
<gene>
    <name evidence="1" type="ORF">B1B_14567</name>
</gene>
<sequence>RRTGFSFNRLAPYAGLDAYLDEIQRVWRLYCEIAQPIRVRSLRLRYINRIEVPLVGGQVDLDKYLKLQNMIVDDQHMTLTGFLSQYSAIDRETGHQVAVVLTAQNLEGDKLPIIFDNAATANVDLDPADWQGLLQTLTALRSLKNRVFFGTVEKQPCLDLSQ</sequence>
<evidence type="ECO:0000313" key="1">
    <source>
        <dbReference type="EMBL" id="EQD41407.1"/>
    </source>
</evidence>
<feature type="non-terminal residue" evidence="1">
    <location>
        <position position="1"/>
    </location>
</feature>
<organism evidence="1">
    <name type="scientific">mine drainage metagenome</name>
    <dbReference type="NCBI Taxonomy" id="410659"/>
    <lineage>
        <taxon>unclassified sequences</taxon>
        <taxon>metagenomes</taxon>
        <taxon>ecological metagenomes</taxon>
    </lineage>
</organism>
<name>T0ZBE3_9ZZZZ</name>
<proteinExistence type="predicted"/>
<accession>T0ZBE3</accession>
<dbReference type="NCBIfam" id="TIGR04255">
    <property type="entry name" value="sporadTIGR04255"/>
    <property type="match status" value="1"/>
</dbReference>
<protein>
    <recommendedName>
        <fullName evidence="2">TIGR04255 family protein</fullName>
    </recommendedName>
</protein>
<comment type="caution">
    <text evidence="1">The sequence shown here is derived from an EMBL/GenBank/DDBJ whole genome shotgun (WGS) entry which is preliminary data.</text>
</comment>
<reference evidence="1" key="1">
    <citation type="submission" date="2013-08" db="EMBL/GenBank/DDBJ databases">
        <authorList>
            <person name="Mendez C."/>
            <person name="Richter M."/>
            <person name="Ferrer M."/>
            <person name="Sanchez J."/>
        </authorList>
    </citation>
    <scope>NUCLEOTIDE SEQUENCE</scope>
</reference>
<dbReference type="AlphaFoldDB" id="T0ZBE3"/>
<dbReference type="InterPro" id="IPR026349">
    <property type="entry name" value="CHP04255"/>
</dbReference>